<organism evidence="2 3">
    <name type="scientific">Symbiodinium necroappetens</name>
    <dbReference type="NCBI Taxonomy" id="1628268"/>
    <lineage>
        <taxon>Eukaryota</taxon>
        <taxon>Sar</taxon>
        <taxon>Alveolata</taxon>
        <taxon>Dinophyceae</taxon>
        <taxon>Suessiales</taxon>
        <taxon>Symbiodiniaceae</taxon>
        <taxon>Symbiodinium</taxon>
    </lineage>
</organism>
<dbReference type="AlphaFoldDB" id="A0A812PXM7"/>
<name>A0A812PXM7_9DINO</name>
<feature type="region of interest" description="Disordered" evidence="1">
    <location>
        <begin position="68"/>
        <end position="87"/>
    </location>
</feature>
<sequence>VSAQRKPSRSPTDRSSRRCKGARRLRLHRWQICLQGSTLWAATCAMRRRTPASRFCRQRPISLSCVGKPRMPGWSRGKPPSRLHSFE</sequence>
<comment type="caution">
    <text evidence="2">The sequence shown here is derived from an EMBL/GenBank/DDBJ whole genome shotgun (WGS) entry which is preliminary data.</text>
</comment>
<protein>
    <submittedName>
        <fullName evidence="2">Uncharacterized protein</fullName>
    </submittedName>
</protein>
<evidence type="ECO:0000313" key="2">
    <source>
        <dbReference type="EMBL" id="CAE7364108.1"/>
    </source>
</evidence>
<proteinExistence type="predicted"/>
<evidence type="ECO:0000313" key="3">
    <source>
        <dbReference type="Proteomes" id="UP000601435"/>
    </source>
</evidence>
<gene>
    <name evidence="2" type="ORF">SNEC2469_LOCUS9644</name>
</gene>
<feature type="non-terminal residue" evidence="2">
    <location>
        <position position="87"/>
    </location>
</feature>
<evidence type="ECO:0000256" key="1">
    <source>
        <dbReference type="SAM" id="MobiDB-lite"/>
    </source>
</evidence>
<keyword evidence="3" id="KW-1185">Reference proteome</keyword>
<reference evidence="2" key="1">
    <citation type="submission" date="2021-02" db="EMBL/GenBank/DDBJ databases">
        <authorList>
            <person name="Dougan E. K."/>
            <person name="Rhodes N."/>
            <person name="Thang M."/>
            <person name="Chan C."/>
        </authorList>
    </citation>
    <scope>NUCLEOTIDE SEQUENCE</scope>
</reference>
<feature type="region of interest" description="Disordered" evidence="1">
    <location>
        <begin position="1"/>
        <end position="20"/>
    </location>
</feature>
<dbReference type="Proteomes" id="UP000601435">
    <property type="component" value="Unassembled WGS sequence"/>
</dbReference>
<accession>A0A812PXM7</accession>
<dbReference type="EMBL" id="CAJNJA010015573">
    <property type="protein sequence ID" value="CAE7364108.1"/>
    <property type="molecule type" value="Genomic_DNA"/>
</dbReference>
<feature type="non-terminal residue" evidence="2">
    <location>
        <position position="1"/>
    </location>
</feature>